<dbReference type="InterPro" id="IPR009798">
    <property type="entry name" value="Wun1-like"/>
</dbReference>
<evidence type="ECO:0008006" key="3">
    <source>
        <dbReference type="Google" id="ProtNLM"/>
    </source>
</evidence>
<dbReference type="InterPro" id="IPR032710">
    <property type="entry name" value="NTF2-like_dom_sf"/>
</dbReference>
<protein>
    <recommendedName>
        <fullName evidence="3">Wound-induced protein 1</fullName>
    </recommendedName>
</protein>
<proteinExistence type="predicted"/>
<name>A0AAQ3USW2_PASNO</name>
<dbReference type="PANTHER" id="PTHR33703">
    <property type="entry name" value="OS07G0691300 PROTEIN"/>
    <property type="match status" value="1"/>
</dbReference>
<organism evidence="1 2">
    <name type="scientific">Paspalum notatum var. saurae</name>
    <dbReference type="NCBI Taxonomy" id="547442"/>
    <lineage>
        <taxon>Eukaryota</taxon>
        <taxon>Viridiplantae</taxon>
        <taxon>Streptophyta</taxon>
        <taxon>Embryophyta</taxon>
        <taxon>Tracheophyta</taxon>
        <taxon>Spermatophyta</taxon>
        <taxon>Magnoliopsida</taxon>
        <taxon>Liliopsida</taxon>
        <taxon>Poales</taxon>
        <taxon>Poaceae</taxon>
        <taxon>PACMAD clade</taxon>
        <taxon>Panicoideae</taxon>
        <taxon>Andropogonodae</taxon>
        <taxon>Paspaleae</taxon>
        <taxon>Paspalinae</taxon>
        <taxon>Paspalum</taxon>
    </lineage>
</organism>
<dbReference type="Proteomes" id="UP001341281">
    <property type="component" value="Chromosome 10"/>
</dbReference>
<gene>
    <name evidence="1" type="ORF">U9M48_043502</name>
</gene>
<dbReference type="SUPFAM" id="SSF54427">
    <property type="entry name" value="NTF2-like"/>
    <property type="match status" value="2"/>
</dbReference>
<dbReference type="PANTHER" id="PTHR33703:SF9">
    <property type="entry name" value="OS05G0342000 PROTEIN"/>
    <property type="match status" value="1"/>
</dbReference>
<dbReference type="EMBL" id="CP144754">
    <property type="protein sequence ID" value="WVZ98009.1"/>
    <property type="molecule type" value="Genomic_DNA"/>
</dbReference>
<accession>A0AAQ3USW2</accession>
<evidence type="ECO:0000313" key="2">
    <source>
        <dbReference type="Proteomes" id="UP001341281"/>
    </source>
</evidence>
<feature type="non-terminal residue" evidence="1">
    <location>
        <position position="1"/>
    </location>
</feature>
<sequence>MCDIFAGDAGFCVDGGKAVPSSIEVVEELYGALERGDGDAVRQLLNPDVDWWFHGPRAHQHLVLMRLLTGAGGGIPFKIRSLDAFGSTVLAEGTDATGALYWVHAWTVGPCGRVTEVREYCNTALVVRRLGGGGGSGGGGNTEVSAAAATTKDVCSQSQQVWQSRLPELARRNLPGLLAVPRSTDSELANDDEDCGDAGQCPGDGEAAAVSSKAVVEALYGALERGDADAVRRLLNPDVDWWFHGPRAHQHLVLMRLLTGAGGGGLPFKIRTLDAFGTTVLAEGTDATGALYWVHAWTVGPGGRVTEVREYCNTALVVTRLGGGGGGGGADAAAAACSHSPSEQVWQSRLPDRARRNLPGL</sequence>
<evidence type="ECO:0000313" key="1">
    <source>
        <dbReference type="EMBL" id="WVZ98009.1"/>
    </source>
</evidence>
<keyword evidence="2" id="KW-1185">Reference proteome</keyword>
<dbReference type="Gene3D" id="3.10.450.50">
    <property type="match status" value="2"/>
</dbReference>
<reference evidence="1 2" key="1">
    <citation type="submission" date="2024-02" db="EMBL/GenBank/DDBJ databases">
        <title>High-quality chromosome-scale genome assembly of Pensacola bahiagrass (Paspalum notatum Flugge var. saurae).</title>
        <authorList>
            <person name="Vega J.M."/>
            <person name="Podio M."/>
            <person name="Orjuela J."/>
            <person name="Siena L.A."/>
            <person name="Pessino S.C."/>
            <person name="Combes M.C."/>
            <person name="Mariac C."/>
            <person name="Albertini E."/>
            <person name="Pupilli F."/>
            <person name="Ortiz J.P.A."/>
            <person name="Leblanc O."/>
        </authorList>
    </citation>
    <scope>NUCLEOTIDE SEQUENCE [LARGE SCALE GENOMIC DNA]</scope>
    <source>
        <strain evidence="1">R1</strain>
        <tissue evidence="1">Leaf</tissue>
    </source>
</reference>
<dbReference type="AlphaFoldDB" id="A0AAQ3USW2"/>
<dbReference type="Pfam" id="PF07107">
    <property type="entry name" value="WI12"/>
    <property type="match status" value="2"/>
</dbReference>